<dbReference type="NCBIfam" id="TIGR02532">
    <property type="entry name" value="IV_pilin_GFxxxE"/>
    <property type="match status" value="1"/>
</dbReference>
<reference evidence="2 3" key="1">
    <citation type="journal article" date="2016" name="Nat. Commun.">
        <title>Thousands of microbial genomes shed light on interconnected biogeochemical processes in an aquifer system.</title>
        <authorList>
            <person name="Anantharaman K."/>
            <person name="Brown C.T."/>
            <person name="Hug L.A."/>
            <person name="Sharon I."/>
            <person name="Castelle C.J."/>
            <person name="Probst A.J."/>
            <person name="Thomas B.C."/>
            <person name="Singh A."/>
            <person name="Wilkins M.J."/>
            <person name="Karaoz U."/>
            <person name="Brodie E.L."/>
            <person name="Williams K.H."/>
            <person name="Hubbard S.S."/>
            <person name="Banfield J.F."/>
        </authorList>
    </citation>
    <scope>NUCLEOTIDE SEQUENCE [LARGE SCALE GENOMIC DNA]</scope>
</reference>
<comment type="caution">
    <text evidence="2">The sequence shown here is derived from an EMBL/GenBank/DDBJ whole genome shotgun (WGS) entry which is preliminary data.</text>
</comment>
<keyword evidence="1" id="KW-0472">Membrane</keyword>
<dbReference type="PROSITE" id="PS00409">
    <property type="entry name" value="PROKAR_NTER_METHYL"/>
    <property type="match status" value="1"/>
</dbReference>
<sequence>MKRLQQIRMRISPATRESGFSLLEIIFALAIFAGISLVVMSLRNSVGIMESLVSQKLQSQQDTAQALQILTTDIRSAGPSSVGAYPIDAASTSSFSFYSDIDRDGVFDRVRYFLATSTIKRGIITPVGNPLVYSTSTERITTSIANVVISTSTPIFSYYDPAYTGSEQSLPIPINLSQIRAVKVSVYVGIKATSTQQTLFFTQTMVIRNLKGT</sequence>
<organism evidence="2 3">
    <name type="scientific">Candidatus Ryanbacteria bacterium RIFCSPLOWO2_01_FULL_48_26</name>
    <dbReference type="NCBI Taxonomy" id="1802126"/>
    <lineage>
        <taxon>Bacteria</taxon>
        <taxon>Candidatus Ryaniibacteriota</taxon>
    </lineage>
</organism>
<protein>
    <recommendedName>
        <fullName evidence="4">Type II secretion system protein J</fullName>
    </recommendedName>
</protein>
<name>A0A1G2GRS4_9BACT</name>
<dbReference type="AlphaFoldDB" id="A0A1G2GRS4"/>
<evidence type="ECO:0000256" key="1">
    <source>
        <dbReference type="SAM" id="Phobius"/>
    </source>
</evidence>
<evidence type="ECO:0000313" key="3">
    <source>
        <dbReference type="Proteomes" id="UP000179106"/>
    </source>
</evidence>
<proteinExistence type="predicted"/>
<evidence type="ECO:0000313" key="2">
    <source>
        <dbReference type="EMBL" id="OGZ52830.1"/>
    </source>
</evidence>
<evidence type="ECO:0008006" key="4">
    <source>
        <dbReference type="Google" id="ProtNLM"/>
    </source>
</evidence>
<keyword evidence="1" id="KW-0812">Transmembrane</keyword>
<feature type="transmembrane region" description="Helical" evidence="1">
    <location>
        <begin position="21"/>
        <end position="42"/>
    </location>
</feature>
<keyword evidence="1" id="KW-1133">Transmembrane helix</keyword>
<dbReference type="InterPro" id="IPR012902">
    <property type="entry name" value="N_methyl_site"/>
</dbReference>
<gene>
    <name evidence="2" type="ORF">A3B25_01085</name>
</gene>
<dbReference type="EMBL" id="MHNW01000038">
    <property type="protein sequence ID" value="OGZ52830.1"/>
    <property type="molecule type" value="Genomic_DNA"/>
</dbReference>
<accession>A0A1G2GRS4</accession>
<dbReference type="STRING" id="1802126.A3B25_01085"/>
<dbReference type="Proteomes" id="UP000179106">
    <property type="component" value="Unassembled WGS sequence"/>
</dbReference>